<dbReference type="CDD" id="cd17319">
    <property type="entry name" value="MFS_ExuT_GudP_like"/>
    <property type="match status" value="1"/>
</dbReference>
<feature type="transmembrane region" description="Helical" evidence="10">
    <location>
        <begin position="379"/>
        <end position="401"/>
    </location>
</feature>
<keyword evidence="2" id="KW-0813">Transport</keyword>
<keyword evidence="3" id="KW-1003">Cell membrane</keyword>
<feature type="transmembrane region" description="Helical" evidence="10">
    <location>
        <begin position="121"/>
        <end position="143"/>
    </location>
</feature>
<dbReference type="FunFam" id="1.20.1250.20:FF:000126">
    <property type="entry name" value="MFS transporter permease"/>
    <property type="match status" value="1"/>
</dbReference>
<evidence type="ECO:0000256" key="4">
    <source>
        <dbReference type="ARBA" id="ARBA00022692"/>
    </source>
</evidence>
<dbReference type="KEGG" id="rir:BN877_p0415"/>
<dbReference type="GO" id="GO:0022857">
    <property type="term" value="F:transmembrane transporter activity"/>
    <property type="evidence" value="ECO:0007669"/>
    <property type="project" value="InterPro"/>
</dbReference>
<feature type="transmembrane region" description="Helical" evidence="10">
    <location>
        <begin position="290"/>
        <end position="312"/>
    </location>
</feature>
<comment type="subcellular location">
    <subcellularLocation>
        <location evidence="1">Cell membrane</location>
        <topology evidence="1">Multi-pass membrane protein</topology>
    </subcellularLocation>
</comment>
<dbReference type="GO" id="GO:0005886">
    <property type="term" value="C:plasma membrane"/>
    <property type="evidence" value="ECO:0007669"/>
    <property type="project" value="UniProtKB-SubCell"/>
</dbReference>
<sequence length="439" mass="48595">MSSMYDDANAAVSDRPVDVETPIYRKVTWRLLPFLTLCYVIAYLDRVNVGFAKLQMLNDLQFSETVYGLGAGIFFLFYAAFETPSNLILHKVGARKWIARIMISWGIISASFMFVQTPIQFYILRSLLGITEAGFFPGIILYLTYWYPAQRRTRVIATFMAAMPLAGIFGGPVSGWILDSFHNVHGLAGWRWLFLLEAMPAVVLGVVTLFWLDDGIRKAKWLTEREKEILERNVQAEDRGKVAHASMSLLFKDIRVWMMGLVYFCLVMGQYGITLWLPSLVKGAGITGNLQIGLVTAIPYVAAAVAMIFFGFRSDATRRRRRYLIVPLLLGAIGFVASVQFENNTVLAIAALTVASIGAVSAAPLFWPLPTAFLAGASAAGGIGLITSLGNLGGFFSPYMIGWLKDFTQSSHAGMYALTGWLLLGAFIVWRTPSKLVDK</sequence>
<evidence type="ECO:0000256" key="5">
    <source>
        <dbReference type="ARBA" id="ARBA00022989"/>
    </source>
</evidence>
<protein>
    <recommendedName>
        <fullName evidence="9">Putative tartrate transporter</fullName>
    </recommendedName>
</protein>
<dbReference type="PATRIC" id="fig|424182.3.peg.5128"/>
<keyword evidence="5 10" id="KW-1133">Transmembrane helix</keyword>
<dbReference type="EMBL" id="HG518324">
    <property type="protein sequence ID" value="CDI12137.1"/>
    <property type="molecule type" value="Genomic_DNA"/>
</dbReference>
<name>U4Q7U0_9HYPH</name>
<dbReference type="Proteomes" id="UP000016944">
    <property type="component" value="Plasmid IRBL74_p"/>
</dbReference>
<dbReference type="PROSITE" id="PS50850">
    <property type="entry name" value="MFS"/>
    <property type="match status" value="1"/>
</dbReference>
<dbReference type="FunFam" id="1.20.1250.20:FF:000018">
    <property type="entry name" value="MFS transporter permease"/>
    <property type="match status" value="1"/>
</dbReference>
<comment type="similarity">
    <text evidence="7">Belongs to the major facilitator superfamily. Phthalate permease family.</text>
</comment>
<dbReference type="PANTHER" id="PTHR43791:SF36">
    <property type="entry name" value="TRANSPORTER, PUTATIVE (AFU_ORTHOLOGUE AFUA_6G08340)-RELATED"/>
    <property type="match status" value="1"/>
</dbReference>
<feature type="transmembrane region" description="Helical" evidence="10">
    <location>
        <begin position="324"/>
        <end position="341"/>
    </location>
</feature>
<feature type="transmembrane region" description="Helical" evidence="10">
    <location>
        <begin position="64"/>
        <end position="81"/>
    </location>
</feature>
<reference evidence="12 13" key="1">
    <citation type="journal article" date="2013" name="Genome Announc.">
        <title>Complete Genome Sequence of the Sesbania Symbiont and Rice Growth-Promoting Endophyte Rhizobium sp. Strain IRBG74.</title>
        <authorList>
            <person name="Crook M.B."/>
            <person name="Mitra S."/>
            <person name="Ane J.M."/>
            <person name="Sadowsky M.J."/>
            <person name="Gyaneshwar P."/>
        </authorList>
    </citation>
    <scope>NUCLEOTIDE SEQUENCE [LARGE SCALE GENOMIC DNA]</scope>
    <source>
        <strain evidence="12 13">IRBG74</strain>
        <plasmid evidence="13">IRBL74_p</plasmid>
    </source>
</reference>
<feature type="transmembrane region" description="Helical" evidence="10">
    <location>
        <begin position="27"/>
        <end position="44"/>
    </location>
</feature>
<comment type="function">
    <text evidence="8">Component of the tartrate utilization system and may allow entry of tartrate and tartrate dehydrogenase.</text>
</comment>
<evidence type="ECO:0000313" key="13">
    <source>
        <dbReference type="Proteomes" id="UP000016944"/>
    </source>
</evidence>
<feature type="domain" description="Major facilitator superfamily (MFS) profile" evidence="11">
    <location>
        <begin position="31"/>
        <end position="437"/>
    </location>
</feature>
<dbReference type="PANTHER" id="PTHR43791">
    <property type="entry name" value="PERMEASE-RELATED"/>
    <property type="match status" value="1"/>
</dbReference>
<keyword evidence="4 10" id="KW-0812">Transmembrane</keyword>
<evidence type="ECO:0000256" key="9">
    <source>
        <dbReference type="ARBA" id="ARBA00074139"/>
    </source>
</evidence>
<proteinExistence type="inferred from homology"/>
<feature type="transmembrane region" description="Helical" evidence="10">
    <location>
        <begin position="413"/>
        <end position="430"/>
    </location>
</feature>
<keyword evidence="12" id="KW-0614">Plasmid</keyword>
<evidence type="ECO:0000256" key="7">
    <source>
        <dbReference type="ARBA" id="ARBA00038514"/>
    </source>
</evidence>
<feature type="transmembrane region" description="Helical" evidence="10">
    <location>
        <begin position="347"/>
        <end position="367"/>
    </location>
</feature>
<evidence type="ECO:0000256" key="10">
    <source>
        <dbReference type="SAM" id="Phobius"/>
    </source>
</evidence>
<dbReference type="AlphaFoldDB" id="U4Q7U0"/>
<dbReference type="SUPFAM" id="SSF103473">
    <property type="entry name" value="MFS general substrate transporter"/>
    <property type="match status" value="1"/>
</dbReference>
<gene>
    <name evidence="12" type="primary">nicT</name>
    <name evidence="12" type="ORF">BN877_p0415</name>
</gene>
<dbReference type="Gene3D" id="1.20.1250.20">
    <property type="entry name" value="MFS general substrate transporter like domains"/>
    <property type="match status" value="2"/>
</dbReference>
<geneLocation type="plasmid" evidence="12 13">
    <name>IRBL74_p</name>
</geneLocation>
<evidence type="ECO:0000313" key="12">
    <source>
        <dbReference type="EMBL" id="CDI12137.1"/>
    </source>
</evidence>
<evidence type="ECO:0000256" key="3">
    <source>
        <dbReference type="ARBA" id="ARBA00022475"/>
    </source>
</evidence>
<dbReference type="InterPro" id="IPR036259">
    <property type="entry name" value="MFS_trans_sf"/>
</dbReference>
<feature type="transmembrane region" description="Helical" evidence="10">
    <location>
        <begin position="190"/>
        <end position="212"/>
    </location>
</feature>
<evidence type="ECO:0000259" key="11">
    <source>
        <dbReference type="PROSITE" id="PS50850"/>
    </source>
</evidence>
<dbReference type="HOGENOM" id="CLU_001265_0_0_5"/>
<feature type="transmembrane region" description="Helical" evidence="10">
    <location>
        <begin position="97"/>
        <end position="115"/>
    </location>
</feature>
<keyword evidence="6 10" id="KW-0472">Membrane</keyword>
<accession>U4Q7U0</accession>
<evidence type="ECO:0000256" key="6">
    <source>
        <dbReference type="ARBA" id="ARBA00023136"/>
    </source>
</evidence>
<evidence type="ECO:0000256" key="8">
    <source>
        <dbReference type="ARBA" id="ARBA00058119"/>
    </source>
</evidence>
<organism evidence="12 13">
    <name type="scientific">Agrobacterium pusense</name>
    <dbReference type="NCBI Taxonomy" id="648995"/>
    <lineage>
        <taxon>Bacteria</taxon>
        <taxon>Pseudomonadati</taxon>
        <taxon>Pseudomonadota</taxon>
        <taxon>Alphaproteobacteria</taxon>
        <taxon>Hyphomicrobiales</taxon>
        <taxon>Rhizobiaceae</taxon>
        <taxon>Rhizobium/Agrobacterium group</taxon>
        <taxon>Agrobacterium</taxon>
    </lineage>
</organism>
<feature type="transmembrane region" description="Helical" evidence="10">
    <location>
        <begin position="155"/>
        <end position="178"/>
    </location>
</feature>
<dbReference type="InterPro" id="IPR020846">
    <property type="entry name" value="MFS_dom"/>
</dbReference>
<dbReference type="InterPro" id="IPR011701">
    <property type="entry name" value="MFS"/>
</dbReference>
<evidence type="ECO:0000256" key="1">
    <source>
        <dbReference type="ARBA" id="ARBA00004651"/>
    </source>
</evidence>
<feature type="transmembrane region" description="Helical" evidence="10">
    <location>
        <begin position="256"/>
        <end position="278"/>
    </location>
</feature>
<dbReference type="Pfam" id="PF07690">
    <property type="entry name" value="MFS_1"/>
    <property type="match status" value="1"/>
</dbReference>
<evidence type="ECO:0000256" key="2">
    <source>
        <dbReference type="ARBA" id="ARBA00022448"/>
    </source>
</evidence>